<dbReference type="AlphaFoldDB" id="A0AB39R2Q3"/>
<protein>
    <submittedName>
        <fullName evidence="4">Alpha/beta fold hydrolase</fullName>
    </submittedName>
</protein>
<dbReference type="SUPFAM" id="SSF53474">
    <property type="entry name" value="alpha/beta-Hydrolases"/>
    <property type="match status" value="1"/>
</dbReference>
<feature type="domain" description="Peptidase S9 prolyl oligopeptidase catalytic" evidence="3">
    <location>
        <begin position="475"/>
        <end position="678"/>
    </location>
</feature>
<sequence>MSTASAAVVAARRRLMDLTQVIEAQPSPDGRTTAVSAVLPGPDGPPRADVHLASGDGCVPLAGGGSAARRLPRWLPDSRRLLVVQEDGDERGSALALATAAGDSPARILDRFPGEIEDVLVAADGTAALLRVAEPGADRDGMNLGLPVEGAAGPADPAVQRPGTGIRRLWRISLTSGRPAEPVGPAGLTVWAAHWNGGRHALAVVSRDPWPAGFYRARVVLLDLAAGSVRELSPSDPGIQPDHPALSPDGRHAAWAEGLSIVSGVLRLTHLDTGAPVPVPPLDDITSLHWSDPRTLWYAGWDGTGSRVGRLRLGADEVHHEELWHGEATLSGAGYRPQVRTCAAGRVAASVLHAPGTPPEAVTADVGAATEEPPRPAGPAPAPHPVPEPGATPRPEPFWAPVTAFNAGQQVLDEGVTTEPVGWRASDGSRVTGLLLHRADLTGPAPAAVLLHGGPAWLWSAGFAPGDVLGLPLALARAGYRVLLPNPRGSAGRGQGHARAVVGDLGGADLDEVFGGARALLDRGLATPGRIAVLGHSYGGYLAALAAARGGLFAAAVVVSAPTDWPSFAVTSAIGGGYDDAYRITGGGRTDGPDTPAPTAPSPARERDPAPTPTLILHGCADRVTPVEQARALYRARLLAGHGDVELVLYPREGHEFTEPDHLLDACARTADWLDRHLVPDPDTAGGTS</sequence>
<reference evidence="4" key="1">
    <citation type="submission" date="2024-07" db="EMBL/GenBank/DDBJ databases">
        <authorList>
            <person name="Yu S.T."/>
        </authorList>
    </citation>
    <scope>NUCLEOTIDE SEQUENCE</scope>
    <source>
        <strain evidence="4">R39</strain>
    </source>
</reference>
<evidence type="ECO:0000313" key="4">
    <source>
        <dbReference type="EMBL" id="XDQ49134.1"/>
    </source>
</evidence>
<proteinExistence type="predicted"/>
<dbReference type="GO" id="GO:0006508">
    <property type="term" value="P:proteolysis"/>
    <property type="evidence" value="ECO:0007669"/>
    <property type="project" value="InterPro"/>
</dbReference>
<dbReference type="SUPFAM" id="SSF82171">
    <property type="entry name" value="DPP6 N-terminal domain-like"/>
    <property type="match status" value="1"/>
</dbReference>
<name>A0AB39R2Q3_9ACTN</name>
<organism evidence="4">
    <name type="scientific">Streptomyces sp. R39</name>
    <dbReference type="NCBI Taxonomy" id="3238631"/>
    <lineage>
        <taxon>Bacteria</taxon>
        <taxon>Bacillati</taxon>
        <taxon>Actinomycetota</taxon>
        <taxon>Actinomycetes</taxon>
        <taxon>Kitasatosporales</taxon>
        <taxon>Streptomycetaceae</taxon>
        <taxon>Streptomyces</taxon>
    </lineage>
</organism>
<dbReference type="EMBL" id="CP163441">
    <property type="protein sequence ID" value="XDQ49134.1"/>
    <property type="molecule type" value="Genomic_DNA"/>
</dbReference>
<dbReference type="PANTHER" id="PTHR42776">
    <property type="entry name" value="SERINE PEPTIDASE S9 FAMILY MEMBER"/>
    <property type="match status" value="1"/>
</dbReference>
<evidence type="ECO:0000256" key="1">
    <source>
        <dbReference type="ARBA" id="ARBA00022801"/>
    </source>
</evidence>
<feature type="region of interest" description="Disordered" evidence="2">
    <location>
        <begin position="584"/>
        <end position="611"/>
    </location>
</feature>
<gene>
    <name evidence="4" type="ORF">AB5J52_46515</name>
</gene>
<dbReference type="RefSeq" id="WP_369227792.1">
    <property type="nucleotide sequence ID" value="NZ_CP163441.1"/>
</dbReference>
<evidence type="ECO:0000259" key="3">
    <source>
        <dbReference type="Pfam" id="PF00326"/>
    </source>
</evidence>
<dbReference type="PANTHER" id="PTHR42776:SF27">
    <property type="entry name" value="DIPEPTIDYL PEPTIDASE FAMILY MEMBER 6"/>
    <property type="match status" value="1"/>
</dbReference>
<dbReference type="Gene3D" id="2.120.10.30">
    <property type="entry name" value="TolB, C-terminal domain"/>
    <property type="match status" value="1"/>
</dbReference>
<dbReference type="Gene3D" id="3.40.50.1820">
    <property type="entry name" value="alpha/beta hydrolase"/>
    <property type="match status" value="1"/>
</dbReference>
<feature type="region of interest" description="Disordered" evidence="2">
    <location>
        <begin position="354"/>
        <end position="397"/>
    </location>
</feature>
<keyword evidence="1 4" id="KW-0378">Hydrolase</keyword>
<feature type="compositionally biased region" description="Pro residues" evidence="2">
    <location>
        <begin position="375"/>
        <end position="397"/>
    </location>
</feature>
<evidence type="ECO:0000256" key="2">
    <source>
        <dbReference type="SAM" id="MobiDB-lite"/>
    </source>
</evidence>
<dbReference type="Pfam" id="PF00326">
    <property type="entry name" value="Peptidase_S9"/>
    <property type="match status" value="1"/>
</dbReference>
<dbReference type="GO" id="GO:0004252">
    <property type="term" value="F:serine-type endopeptidase activity"/>
    <property type="evidence" value="ECO:0007669"/>
    <property type="project" value="TreeGrafter"/>
</dbReference>
<dbReference type="InterPro" id="IPR011042">
    <property type="entry name" value="6-blade_b-propeller_TolB-like"/>
</dbReference>
<accession>A0AB39R2Q3</accession>
<dbReference type="InterPro" id="IPR029058">
    <property type="entry name" value="AB_hydrolase_fold"/>
</dbReference>
<dbReference type="InterPro" id="IPR001375">
    <property type="entry name" value="Peptidase_S9_cat"/>
</dbReference>